<organism evidence="1 2">
    <name type="scientific">Torulaspora delbrueckii</name>
    <name type="common">Yeast</name>
    <name type="synonym">Candida colliculosa</name>
    <dbReference type="NCBI Taxonomy" id="4950"/>
    <lineage>
        <taxon>Eukaryota</taxon>
        <taxon>Fungi</taxon>
        <taxon>Dikarya</taxon>
        <taxon>Ascomycota</taxon>
        <taxon>Saccharomycotina</taxon>
        <taxon>Saccharomycetes</taxon>
        <taxon>Saccharomycetales</taxon>
        <taxon>Saccharomycetaceae</taxon>
        <taxon>Torulaspora</taxon>
    </lineage>
</organism>
<reference evidence="1 2" key="1">
    <citation type="journal article" date="2011" name="Proc. Natl. Acad. Sci. U.S.A.">
        <title>Evolutionary erosion of yeast sex chromosomes by mating-type switching accidents.</title>
        <authorList>
            <person name="Gordon J.L."/>
            <person name="Armisen D."/>
            <person name="Proux-Wera E."/>
            <person name="Oheigeartaigh S.S."/>
            <person name="Byrne K.P."/>
            <person name="Wolfe K.H."/>
        </authorList>
    </citation>
    <scope>NUCLEOTIDE SEQUENCE [LARGE SCALE GENOMIC DNA]</scope>
    <source>
        <strain evidence="2">ATCC 10662 / CBS 1146 / NBRC 0425 / NCYC 2629 / NRRL Y-866</strain>
    </source>
</reference>
<dbReference type="RefSeq" id="XP_003680677.1">
    <property type="nucleotide sequence ID" value="XM_003680629.1"/>
</dbReference>
<dbReference type="GO" id="GO:0005739">
    <property type="term" value="C:mitochondrion"/>
    <property type="evidence" value="ECO:0007669"/>
    <property type="project" value="EnsemblFungi"/>
</dbReference>
<dbReference type="eggNOG" id="ENOG502R3QS">
    <property type="taxonomic scope" value="Eukaryota"/>
</dbReference>
<dbReference type="Proteomes" id="UP000005627">
    <property type="component" value="Chromosome 3"/>
</dbReference>
<keyword evidence="2" id="KW-1185">Reference proteome</keyword>
<protein>
    <submittedName>
        <fullName evidence="1">Uncharacterized protein</fullName>
    </submittedName>
</protein>
<proteinExistence type="predicted"/>
<evidence type="ECO:0000313" key="1">
    <source>
        <dbReference type="EMBL" id="CCE91466.1"/>
    </source>
</evidence>
<dbReference type="EMBL" id="HE616744">
    <property type="protein sequence ID" value="CCE91466.1"/>
    <property type="molecule type" value="Genomic_DNA"/>
</dbReference>
<dbReference type="GO" id="GO:0003729">
    <property type="term" value="F:mRNA binding"/>
    <property type="evidence" value="ECO:0007669"/>
    <property type="project" value="EnsemblFungi"/>
</dbReference>
<gene>
    <name evidence="1" type="primary">TDEL0C05770</name>
    <name evidence="1" type="ORF">TDEL_0C05770</name>
</gene>
<evidence type="ECO:0000313" key="2">
    <source>
        <dbReference type="Proteomes" id="UP000005627"/>
    </source>
</evidence>
<dbReference type="InParanoid" id="G8ZSH4"/>
<dbReference type="AlphaFoldDB" id="G8ZSH4"/>
<dbReference type="GO" id="GO:0000958">
    <property type="term" value="P:mitochondrial mRNA catabolic process"/>
    <property type="evidence" value="ECO:0007669"/>
    <property type="project" value="EnsemblFungi"/>
</dbReference>
<dbReference type="FunCoup" id="G8ZSH4">
    <property type="interactions" value="56"/>
</dbReference>
<name>G8ZSH4_TORDE</name>
<sequence>MLPRSTNARLTANLVRSLYHAGHRSKIKLRPYTTVCSKTDDIIRVLQRNKLIRNEDKPLFRHYWDFLSNNQTNLPETVLGSMPLDSVIQFVQANKQNSSTVRGLYRRELIFNWDKDMNKVKELIEKLQISEGSINSKQDVLALCINDSLETRDVIIAAEIYILYYTLNTIEPLNDDLCRKIVTALAFEHPRYDHIHLMKYLNLHDLYDNRNERIPLTQTQIVSLCNKAIALENSPILTKQTLNRLMDIELTSSEGSRSNKIIAAYHLIEKDCLINNVAGVYFTWTAIQNYYTSIARHDPRMIHKIIKLFTRHKAYRTTCKQIISNLPPEYYSNNPLILPTIIDYATKVGNLSLAKELMVNVNKHLLPQNTQIVLFSRRCLSSFLRMHLKFKDSKGVDRVLKQIQDSFGKHSEENLLAIVAHLVEVKSSENLTKAVQLVEKIPLRKALSAYGSIINKLVEWQIASDERFDAKSMPILNKLLERAHRQDPLHKNRLWNVIASLFIKKIVHYRNFQRPSDKATHLLSSKRFNTTNLDLAKLIYIKSNDRNITPSDTDINPFANTSPQHVLLKITEGNRLIILRNIALAAIKGQRKDIFLWCCSNLYQAGMPTKELLLDWNKMLNNEIRNAHFVEVKQMEEELTIHGLPFLRKAFS</sequence>
<dbReference type="GeneID" id="11500801"/>
<dbReference type="HOGENOM" id="CLU_429070_0_0_1"/>
<dbReference type="GO" id="GO:0009060">
    <property type="term" value="P:aerobic respiration"/>
    <property type="evidence" value="ECO:0007669"/>
    <property type="project" value="EnsemblFungi"/>
</dbReference>
<dbReference type="OrthoDB" id="4064185at2759"/>
<accession>G8ZSH4</accession>
<dbReference type="KEGG" id="tdl:TDEL_0C05770"/>